<gene>
    <name evidence="1" type="ORF">Patl1_06058</name>
</gene>
<evidence type="ECO:0000313" key="1">
    <source>
        <dbReference type="EMBL" id="KAJ0101749.1"/>
    </source>
</evidence>
<keyword evidence="2" id="KW-1185">Reference proteome</keyword>
<dbReference type="EMBL" id="CM047899">
    <property type="protein sequence ID" value="KAJ0101749.1"/>
    <property type="molecule type" value="Genomic_DNA"/>
</dbReference>
<dbReference type="Proteomes" id="UP001164250">
    <property type="component" value="Chromosome 3"/>
</dbReference>
<name>A0ACC1BRP5_9ROSI</name>
<proteinExistence type="predicted"/>
<comment type="caution">
    <text evidence="1">The sequence shown here is derived from an EMBL/GenBank/DDBJ whole genome shotgun (WGS) entry which is preliminary data.</text>
</comment>
<evidence type="ECO:0000313" key="2">
    <source>
        <dbReference type="Proteomes" id="UP001164250"/>
    </source>
</evidence>
<reference evidence="2" key="1">
    <citation type="journal article" date="2023" name="G3 (Bethesda)">
        <title>Genome assembly and association tests identify interacting loci associated with vigor, precocity, and sex in interspecific pistachio rootstocks.</title>
        <authorList>
            <person name="Palmer W."/>
            <person name="Jacygrad E."/>
            <person name="Sagayaradj S."/>
            <person name="Cavanaugh K."/>
            <person name="Han R."/>
            <person name="Bertier L."/>
            <person name="Beede B."/>
            <person name="Kafkas S."/>
            <person name="Golino D."/>
            <person name="Preece J."/>
            <person name="Michelmore R."/>
        </authorList>
    </citation>
    <scope>NUCLEOTIDE SEQUENCE [LARGE SCALE GENOMIC DNA]</scope>
</reference>
<organism evidence="1 2">
    <name type="scientific">Pistacia atlantica</name>
    <dbReference type="NCBI Taxonomy" id="434234"/>
    <lineage>
        <taxon>Eukaryota</taxon>
        <taxon>Viridiplantae</taxon>
        <taxon>Streptophyta</taxon>
        <taxon>Embryophyta</taxon>
        <taxon>Tracheophyta</taxon>
        <taxon>Spermatophyta</taxon>
        <taxon>Magnoliopsida</taxon>
        <taxon>eudicotyledons</taxon>
        <taxon>Gunneridae</taxon>
        <taxon>Pentapetalae</taxon>
        <taxon>rosids</taxon>
        <taxon>malvids</taxon>
        <taxon>Sapindales</taxon>
        <taxon>Anacardiaceae</taxon>
        <taxon>Pistacia</taxon>
    </lineage>
</organism>
<accession>A0ACC1BRP5</accession>
<sequence length="216" mass="24003">MISCEQDPDVVRWGLHQLLDVCTLSNAGSQSTVTGYDRDLSQVAYVREGYCQTEQANVENDEVIAYSLQEELSRVAAAEASGSVNSSQESIVAQDWLGPSRRHYSSGSENDQEAADFSGQNRKETYGSSKQVEADDQSREVKVETADDEGQGENLQYLLDITDESSILDGEVGKRLNQMVPVPHVPKINGEIPSSDDEISDHQRLLDRCWVHLFVY</sequence>
<protein>
    <submittedName>
        <fullName evidence="1">Uncharacterized protein</fullName>
    </submittedName>
</protein>